<comment type="caution">
    <text evidence="1">The sequence shown here is derived from an EMBL/GenBank/DDBJ whole genome shotgun (WGS) entry which is preliminary data.</text>
</comment>
<dbReference type="Proteomes" id="UP000824469">
    <property type="component" value="Unassembled WGS sequence"/>
</dbReference>
<evidence type="ECO:0000313" key="2">
    <source>
        <dbReference type="Proteomes" id="UP000824469"/>
    </source>
</evidence>
<gene>
    <name evidence="1" type="ORF">KI387_013856</name>
</gene>
<protein>
    <submittedName>
        <fullName evidence="1">Uncharacterized protein</fullName>
    </submittedName>
</protein>
<sequence>MGYTLGVGSLPVVDLCMIEVENVNRVSVLASMFPTKYWSLHFDGARCRYGVGA</sequence>
<proteinExistence type="predicted"/>
<reference evidence="1 2" key="1">
    <citation type="journal article" date="2021" name="Nat. Plants">
        <title>The Taxus genome provides insights into paclitaxel biosynthesis.</title>
        <authorList>
            <person name="Xiong X."/>
            <person name="Gou J."/>
            <person name="Liao Q."/>
            <person name="Li Y."/>
            <person name="Zhou Q."/>
            <person name="Bi G."/>
            <person name="Li C."/>
            <person name="Du R."/>
            <person name="Wang X."/>
            <person name="Sun T."/>
            <person name="Guo L."/>
            <person name="Liang H."/>
            <person name="Lu P."/>
            <person name="Wu Y."/>
            <person name="Zhang Z."/>
            <person name="Ro D.K."/>
            <person name="Shang Y."/>
            <person name="Huang S."/>
            <person name="Yan J."/>
        </authorList>
    </citation>
    <scope>NUCLEOTIDE SEQUENCE [LARGE SCALE GENOMIC DNA]</scope>
    <source>
        <strain evidence="1">Ta-2019</strain>
    </source>
</reference>
<organism evidence="1 2">
    <name type="scientific">Taxus chinensis</name>
    <name type="common">Chinese yew</name>
    <name type="synonym">Taxus wallichiana var. chinensis</name>
    <dbReference type="NCBI Taxonomy" id="29808"/>
    <lineage>
        <taxon>Eukaryota</taxon>
        <taxon>Viridiplantae</taxon>
        <taxon>Streptophyta</taxon>
        <taxon>Embryophyta</taxon>
        <taxon>Tracheophyta</taxon>
        <taxon>Spermatophyta</taxon>
        <taxon>Pinopsida</taxon>
        <taxon>Pinidae</taxon>
        <taxon>Conifers II</taxon>
        <taxon>Cupressales</taxon>
        <taxon>Taxaceae</taxon>
        <taxon>Taxus</taxon>
    </lineage>
</organism>
<feature type="non-terminal residue" evidence="1">
    <location>
        <position position="53"/>
    </location>
</feature>
<keyword evidence="2" id="KW-1185">Reference proteome</keyword>
<feature type="non-terminal residue" evidence="1">
    <location>
        <position position="1"/>
    </location>
</feature>
<name>A0AA38FGX6_TAXCH</name>
<dbReference type="AlphaFoldDB" id="A0AA38FGX6"/>
<accession>A0AA38FGX6</accession>
<evidence type="ECO:0000313" key="1">
    <source>
        <dbReference type="EMBL" id="KAH9302273.1"/>
    </source>
</evidence>
<dbReference type="EMBL" id="JAHRHJ020000009">
    <property type="protein sequence ID" value="KAH9302273.1"/>
    <property type="molecule type" value="Genomic_DNA"/>
</dbReference>